<dbReference type="Proteomes" id="UP000319619">
    <property type="component" value="Unassembled WGS sequence"/>
</dbReference>
<dbReference type="Pfam" id="PF00163">
    <property type="entry name" value="Ribosomal_S4"/>
    <property type="match status" value="1"/>
</dbReference>
<dbReference type="InterPro" id="IPR001912">
    <property type="entry name" value="Ribosomal_uS4_N"/>
</dbReference>
<dbReference type="GO" id="GO:0042274">
    <property type="term" value="P:ribosomal small subunit biogenesis"/>
    <property type="evidence" value="ECO:0007669"/>
    <property type="project" value="TreeGrafter"/>
</dbReference>
<dbReference type="HAMAP" id="MF_01306_B">
    <property type="entry name" value="Ribosomal_uS4_B"/>
    <property type="match status" value="1"/>
</dbReference>
<evidence type="ECO:0000256" key="5">
    <source>
        <dbReference type="ARBA" id="ARBA00023274"/>
    </source>
</evidence>
<comment type="subunit">
    <text evidence="7">Part of the 30S ribosomal subunit. Contacts protein S5. The interaction surface between S4 and S5 is involved in control of translational fidelity.</text>
</comment>
<keyword evidence="2 7" id="KW-0699">rRNA-binding</keyword>
<dbReference type="InterPro" id="IPR022801">
    <property type="entry name" value="Ribosomal_uS4"/>
</dbReference>
<keyword evidence="5 7" id="KW-0687">Ribonucleoprotein</keyword>
<dbReference type="AlphaFoldDB" id="A0A532UZL9"/>
<evidence type="ECO:0000259" key="9">
    <source>
        <dbReference type="SMART" id="SM00363"/>
    </source>
</evidence>
<dbReference type="InterPro" id="IPR036986">
    <property type="entry name" value="S4_RNA-bd_sf"/>
</dbReference>
<evidence type="ECO:0000256" key="7">
    <source>
        <dbReference type="HAMAP-Rule" id="MF_01306"/>
    </source>
</evidence>
<sequence length="209" mass="24492">MARYTGPVCKLCRREGDKLFLKGERCASSKCAFERRETPPGQHGRNRRFKRSEYGVQLREKQKIKRIYGLQEKQFRNFYERAVRQKGITGQQLLMLLESRLDNIIYRMGLAPSRLAARMLVRHRHVEVNDRIVDIPSYILAPGDKIRIREKSRKMGSVHDAMKRVKEGKLVPYVQLDKALMEGVFVNFPTREAIPIRAQEQMVVELYSK</sequence>
<proteinExistence type="inferred from homology"/>
<comment type="function">
    <text evidence="7">One of the primary rRNA binding proteins, it binds directly to 16S rRNA where it nucleates assembly of the body of the 30S subunit.</text>
</comment>
<dbReference type="PANTHER" id="PTHR11831">
    <property type="entry name" value="30S 40S RIBOSOMAL PROTEIN"/>
    <property type="match status" value="1"/>
</dbReference>
<dbReference type="NCBIfam" id="NF003717">
    <property type="entry name" value="PRK05327.1"/>
    <property type="match status" value="1"/>
</dbReference>
<dbReference type="FunFam" id="1.10.1050.10:FF:000001">
    <property type="entry name" value="30S ribosomal protein S4"/>
    <property type="match status" value="1"/>
</dbReference>
<accession>A0A532UZL9</accession>
<evidence type="ECO:0000256" key="6">
    <source>
        <dbReference type="ARBA" id="ARBA00035254"/>
    </source>
</evidence>
<dbReference type="InterPro" id="IPR002942">
    <property type="entry name" value="S4_RNA-bd"/>
</dbReference>
<dbReference type="GO" id="GO:0003735">
    <property type="term" value="F:structural constituent of ribosome"/>
    <property type="evidence" value="ECO:0007669"/>
    <property type="project" value="InterPro"/>
</dbReference>
<comment type="caution">
    <text evidence="11">The sequence shown here is derived from an EMBL/GenBank/DDBJ whole genome shotgun (WGS) entry which is preliminary data.</text>
</comment>
<evidence type="ECO:0000256" key="3">
    <source>
        <dbReference type="ARBA" id="ARBA00022884"/>
    </source>
</evidence>
<dbReference type="Gene3D" id="3.10.290.10">
    <property type="entry name" value="RNA-binding S4 domain"/>
    <property type="match status" value="1"/>
</dbReference>
<dbReference type="Gene3D" id="1.10.1050.10">
    <property type="entry name" value="Ribosomal Protein S4 Delta 41, Chain A, domain 1"/>
    <property type="match status" value="1"/>
</dbReference>
<feature type="domain" description="Small ribosomal subunit protein uS4 N-terminal" evidence="10">
    <location>
        <begin position="3"/>
        <end position="98"/>
    </location>
</feature>
<comment type="similarity">
    <text evidence="1 7 8">Belongs to the universal ribosomal protein uS4 family.</text>
</comment>
<evidence type="ECO:0000313" key="12">
    <source>
        <dbReference type="Proteomes" id="UP000319619"/>
    </source>
</evidence>
<dbReference type="PROSITE" id="PS00632">
    <property type="entry name" value="RIBOSOMAL_S4"/>
    <property type="match status" value="1"/>
</dbReference>
<dbReference type="GO" id="GO:0015935">
    <property type="term" value="C:small ribosomal subunit"/>
    <property type="evidence" value="ECO:0007669"/>
    <property type="project" value="InterPro"/>
</dbReference>
<organism evidence="11 12">
    <name type="scientific">candidate division LCP-89 bacterium B3_LCP</name>
    <dbReference type="NCBI Taxonomy" id="2012998"/>
    <lineage>
        <taxon>Bacteria</taxon>
        <taxon>Pseudomonadati</taxon>
        <taxon>Bacteria division LCP-89</taxon>
    </lineage>
</organism>
<gene>
    <name evidence="7" type="primary">rpsD</name>
    <name evidence="11" type="ORF">CEE37_08765</name>
</gene>
<dbReference type="PANTHER" id="PTHR11831:SF4">
    <property type="entry name" value="SMALL RIBOSOMAL SUBUNIT PROTEIN US4M"/>
    <property type="match status" value="1"/>
</dbReference>
<dbReference type="GO" id="GO:0006412">
    <property type="term" value="P:translation"/>
    <property type="evidence" value="ECO:0007669"/>
    <property type="project" value="UniProtKB-UniRule"/>
</dbReference>
<evidence type="ECO:0000256" key="2">
    <source>
        <dbReference type="ARBA" id="ARBA00022730"/>
    </source>
</evidence>
<evidence type="ECO:0000259" key="10">
    <source>
        <dbReference type="SMART" id="SM01390"/>
    </source>
</evidence>
<dbReference type="FunFam" id="3.10.290.10:FF:000001">
    <property type="entry name" value="30S ribosomal protein S4"/>
    <property type="match status" value="1"/>
</dbReference>
<dbReference type="SMART" id="SM01390">
    <property type="entry name" value="Ribosomal_S4"/>
    <property type="match status" value="1"/>
</dbReference>
<dbReference type="InterPro" id="IPR018079">
    <property type="entry name" value="Ribosomal_uS4_CS"/>
</dbReference>
<feature type="domain" description="RNA-binding S4" evidence="9">
    <location>
        <begin position="99"/>
        <end position="159"/>
    </location>
</feature>
<dbReference type="EMBL" id="NJBN01000005">
    <property type="protein sequence ID" value="TKJ40403.1"/>
    <property type="molecule type" value="Genomic_DNA"/>
</dbReference>
<evidence type="ECO:0000256" key="4">
    <source>
        <dbReference type="ARBA" id="ARBA00022980"/>
    </source>
</evidence>
<keyword evidence="3 7" id="KW-0694">RNA-binding</keyword>
<reference evidence="11 12" key="1">
    <citation type="submission" date="2017-06" db="EMBL/GenBank/DDBJ databases">
        <title>Novel microbial phyla capable of carbon fixation and sulfur reduction in deep-sea sediments.</title>
        <authorList>
            <person name="Huang J."/>
            <person name="Baker B."/>
            <person name="Wang Y."/>
        </authorList>
    </citation>
    <scope>NUCLEOTIDE SEQUENCE [LARGE SCALE GENOMIC DNA]</scope>
    <source>
        <strain evidence="11">B3_LCP</strain>
    </source>
</reference>
<keyword evidence="4 7" id="KW-0689">Ribosomal protein</keyword>
<dbReference type="GO" id="GO:0019843">
    <property type="term" value="F:rRNA binding"/>
    <property type="evidence" value="ECO:0007669"/>
    <property type="project" value="UniProtKB-UniRule"/>
</dbReference>
<dbReference type="NCBIfam" id="TIGR01017">
    <property type="entry name" value="rpsD_bact"/>
    <property type="match status" value="1"/>
</dbReference>
<comment type="function">
    <text evidence="7">With S5 and S12 plays an important role in translational accuracy.</text>
</comment>
<evidence type="ECO:0000256" key="1">
    <source>
        <dbReference type="ARBA" id="ARBA00007465"/>
    </source>
</evidence>
<dbReference type="CDD" id="cd00165">
    <property type="entry name" value="S4"/>
    <property type="match status" value="1"/>
</dbReference>
<dbReference type="SUPFAM" id="SSF55174">
    <property type="entry name" value="Alpha-L RNA-binding motif"/>
    <property type="match status" value="1"/>
</dbReference>
<dbReference type="PROSITE" id="PS50889">
    <property type="entry name" value="S4"/>
    <property type="match status" value="1"/>
</dbReference>
<dbReference type="Pfam" id="PF01479">
    <property type="entry name" value="S4"/>
    <property type="match status" value="1"/>
</dbReference>
<dbReference type="InterPro" id="IPR005709">
    <property type="entry name" value="Ribosomal_uS4_bac-type"/>
</dbReference>
<evidence type="ECO:0000313" key="11">
    <source>
        <dbReference type="EMBL" id="TKJ40403.1"/>
    </source>
</evidence>
<protein>
    <recommendedName>
        <fullName evidence="6 7">Small ribosomal subunit protein uS4</fullName>
    </recommendedName>
</protein>
<evidence type="ECO:0000256" key="8">
    <source>
        <dbReference type="RuleBase" id="RU003699"/>
    </source>
</evidence>
<dbReference type="SMART" id="SM00363">
    <property type="entry name" value="S4"/>
    <property type="match status" value="1"/>
</dbReference>
<name>A0A532UZL9_UNCL8</name>